<dbReference type="EMBL" id="AP017457">
    <property type="protein sequence ID" value="BAU99910.1"/>
    <property type="molecule type" value="Genomic_DNA"/>
</dbReference>
<dbReference type="InterPro" id="IPR012338">
    <property type="entry name" value="Beta-lactam/transpept-like"/>
</dbReference>
<dbReference type="RefSeq" id="WP_096382870.1">
    <property type="nucleotide sequence ID" value="NZ_AP017457.1"/>
</dbReference>
<dbReference type="Gene3D" id="3.90.1310.10">
    <property type="entry name" value="Penicillin-binding protein 2a (Domain 2)"/>
    <property type="match status" value="1"/>
</dbReference>
<dbReference type="KEGG" id="amin:AUMI_113680"/>
<dbReference type="PANTHER" id="PTHR30627">
    <property type="entry name" value="PEPTIDOGLYCAN D,D-TRANSPEPTIDASE"/>
    <property type="match status" value="1"/>
</dbReference>
<dbReference type="GeneID" id="80452559"/>
<dbReference type="Proteomes" id="UP000243847">
    <property type="component" value="Chromosome sequence1"/>
</dbReference>
<dbReference type="InterPro" id="IPR054120">
    <property type="entry name" value="PBPA_dimer"/>
</dbReference>
<dbReference type="PANTHER" id="PTHR30627:SF24">
    <property type="entry name" value="PENICILLIN-BINDING PROTEIN 4B"/>
    <property type="match status" value="1"/>
</dbReference>
<dbReference type="AlphaFoldDB" id="A0A173LYD4"/>
<name>A0A173LYD4_9MICO</name>
<feature type="domain" description="Penicillin-binding protein transpeptidase" evidence="1">
    <location>
        <begin position="155"/>
        <end position="479"/>
    </location>
</feature>
<organism evidence="3 4">
    <name type="scientific">Aurantimicrobium minutum</name>
    <dbReference type="NCBI Taxonomy" id="708131"/>
    <lineage>
        <taxon>Bacteria</taxon>
        <taxon>Bacillati</taxon>
        <taxon>Actinomycetota</taxon>
        <taxon>Actinomycetes</taxon>
        <taxon>Micrococcales</taxon>
        <taxon>Microbacteriaceae</taxon>
        <taxon>Aurantimicrobium</taxon>
    </lineage>
</organism>
<dbReference type="GO" id="GO:0005886">
    <property type="term" value="C:plasma membrane"/>
    <property type="evidence" value="ECO:0007669"/>
    <property type="project" value="TreeGrafter"/>
</dbReference>
<dbReference type="Pfam" id="PF00905">
    <property type="entry name" value="Transpeptidase"/>
    <property type="match status" value="1"/>
</dbReference>
<dbReference type="GO" id="GO:0071972">
    <property type="term" value="F:peptidoglycan L,D-transpeptidase activity"/>
    <property type="evidence" value="ECO:0007669"/>
    <property type="project" value="TreeGrafter"/>
</dbReference>
<proteinExistence type="predicted"/>
<dbReference type="GO" id="GO:0071555">
    <property type="term" value="P:cell wall organization"/>
    <property type="evidence" value="ECO:0007669"/>
    <property type="project" value="TreeGrafter"/>
</dbReference>
<evidence type="ECO:0000259" key="2">
    <source>
        <dbReference type="Pfam" id="PF21922"/>
    </source>
</evidence>
<dbReference type="GO" id="GO:0008658">
    <property type="term" value="F:penicillin binding"/>
    <property type="evidence" value="ECO:0007669"/>
    <property type="project" value="InterPro"/>
</dbReference>
<dbReference type="SUPFAM" id="SSF56519">
    <property type="entry name" value="Penicillin binding protein dimerisation domain"/>
    <property type="match status" value="1"/>
</dbReference>
<accession>A0A173LYD4</accession>
<evidence type="ECO:0000259" key="1">
    <source>
        <dbReference type="Pfam" id="PF00905"/>
    </source>
</evidence>
<sequence length="485" mass="51714">MNRELKRVTLAVIGMFTALFIAASVVQVVTADQLSADSRNTRTMYESYRYKRGPILVAGTPIAESVPVDNKYRFQRTYPNPFVYSNVTGYFTLTQGLTGIEGAMNSYLSGKTGSQFLNQLNAILTGQEPQGASVELTLDPVLQQASWDALGDYQGAIIVTEPSTGKILAMVSKPGYDPNLLASHNTNEVIAAYTALNEDPLEPLVDKTIAGDLNPPGSVFKLVMVAAALESGKYTPESTFPNPASFQLPGTDVFIKNWNRGPCPGAGPEVTLEQALKQSCNIPFAELGLELGRKAILDQAKKFGFNTSFEIPMKTAASEFPVVMDDPQTALASFGQYDVRATPLQVALVSAGIANGGMVMYPNTVNQVLEPSLKPISQFSAKEFSQAMSPENAATLRDMMVASVRSGLATNARISGVDVAGKTGTAENGDGEPFTFWFTGFAPADSPRYAVTVLVENGGGLGQSGDSNEITATIARKVLEAGLNK</sequence>
<protein>
    <submittedName>
        <fullName evidence="3">Penicillin-binding protein</fullName>
    </submittedName>
</protein>
<dbReference type="Gene3D" id="3.40.710.10">
    <property type="entry name" value="DD-peptidase/beta-lactamase superfamily"/>
    <property type="match status" value="1"/>
</dbReference>
<feature type="domain" description="Penicillin binding protein A dimerisation" evidence="2">
    <location>
        <begin position="52"/>
        <end position="134"/>
    </location>
</feature>
<gene>
    <name evidence="3" type="ORF">AUMI_113680</name>
</gene>
<dbReference type="OrthoDB" id="9766847at2"/>
<reference evidence="3 4" key="1">
    <citation type="journal article" date="2016" name="Genome Announc.">
        <title>Complete Genome Sequence of Aurantimicrobium minutum Type Strain KNCT, a Planktonic Ultramicrobacterium Isolated from River Water.</title>
        <authorList>
            <person name="Nakai R."/>
            <person name="Fujisawa T."/>
            <person name="Nakamura Y."/>
            <person name="Nishide H."/>
            <person name="Uchiyama I."/>
            <person name="Baba T."/>
            <person name="Toyoda A."/>
            <person name="Fujiyama A."/>
            <person name="Naganuma T."/>
            <person name="Niki H."/>
        </authorList>
    </citation>
    <scope>NUCLEOTIDE SEQUENCE [LARGE SCALE GENOMIC DNA]</scope>
    <source>
        <strain evidence="3 4">KNC</strain>
    </source>
</reference>
<dbReference type="InterPro" id="IPR050515">
    <property type="entry name" value="Beta-lactam/transpept"/>
</dbReference>
<dbReference type="InterPro" id="IPR001460">
    <property type="entry name" value="PCN-bd_Tpept"/>
</dbReference>
<evidence type="ECO:0000313" key="3">
    <source>
        <dbReference type="EMBL" id="BAU99910.1"/>
    </source>
</evidence>
<evidence type="ECO:0000313" key="4">
    <source>
        <dbReference type="Proteomes" id="UP000243847"/>
    </source>
</evidence>
<dbReference type="Pfam" id="PF21922">
    <property type="entry name" value="PBP_dimer_2"/>
    <property type="match status" value="1"/>
</dbReference>
<dbReference type="SUPFAM" id="SSF56601">
    <property type="entry name" value="beta-lactamase/transpeptidase-like"/>
    <property type="match status" value="1"/>
</dbReference>
<dbReference type="InterPro" id="IPR036138">
    <property type="entry name" value="PBP_dimer_sf"/>
</dbReference>